<proteinExistence type="predicted"/>
<feature type="non-terminal residue" evidence="1">
    <location>
        <position position="1"/>
    </location>
</feature>
<evidence type="ECO:0000313" key="2">
    <source>
        <dbReference type="Proteomes" id="UP001153678"/>
    </source>
</evidence>
<organism evidence="1 2">
    <name type="scientific">Funneliformis geosporum</name>
    <dbReference type="NCBI Taxonomy" id="1117311"/>
    <lineage>
        <taxon>Eukaryota</taxon>
        <taxon>Fungi</taxon>
        <taxon>Fungi incertae sedis</taxon>
        <taxon>Mucoromycota</taxon>
        <taxon>Glomeromycotina</taxon>
        <taxon>Glomeromycetes</taxon>
        <taxon>Glomerales</taxon>
        <taxon>Glomeraceae</taxon>
        <taxon>Funneliformis</taxon>
    </lineage>
</organism>
<gene>
    <name evidence="1" type="ORF">FWILDA_LOCUS17343</name>
</gene>
<dbReference type="AlphaFoldDB" id="A0A9W4WYK8"/>
<keyword evidence="2" id="KW-1185">Reference proteome</keyword>
<reference evidence="1" key="1">
    <citation type="submission" date="2022-08" db="EMBL/GenBank/DDBJ databases">
        <authorList>
            <person name="Kallberg Y."/>
            <person name="Tangrot J."/>
            <person name="Rosling A."/>
        </authorList>
    </citation>
    <scope>NUCLEOTIDE SEQUENCE</scope>
    <source>
        <strain evidence="1">Wild A</strain>
    </source>
</reference>
<sequence length="53" mass="6056">KSSKIAFDCERVRVFFYFSKLNREVEVDEIIGLGKDTKMITKPPICEGITDMG</sequence>
<dbReference type="EMBL" id="CAMKVN010013360">
    <property type="protein sequence ID" value="CAI2195970.1"/>
    <property type="molecule type" value="Genomic_DNA"/>
</dbReference>
<dbReference type="Proteomes" id="UP001153678">
    <property type="component" value="Unassembled WGS sequence"/>
</dbReference>
<accession>A0A9W4WYK8</accession>
<evidence type="ECO:0000313" key="1">
    <source>
        <dbReference type="EMBL" id="CAI2195970.1"/>
    </source>
</evidence>
<protein>
    <submittedName>
        <fullName evidence="1">16792_t:CDS:1</fullName>
    </submittedName>
</protein>
<name>A0A9W4WYK8_9GLOM</name>
<comment type="caution">
    <text evidence="1">The sequence shown here is derived from an EMBL/GenBank/DDBJ whole genome shotgun (WGS) entry which is preliminary data.</text>
</comment>